<dbReference type="InterPro" id="IPR021215">
    <property type="entry name" value="DUF2752"/>
</dbReference>
<evidence type="ECO:0000313" key="3">
    <source>
        <dbReference type="Proteomes" id="UP000093276"/>
    </source>
</evidence>
<name>A0AAC9GGL8_9FLAO</name>
<dbReference type="Pfam" id="PF10825">
    <property type="entry name" value="DUF2752"/>
    <property type="match status" value="1"/>
</dbReference>
<dbReference type="GeneID" id="301552856"/>
<gene>
    <name evidence="2" type="ORF">BB050_00252</name>
</gene>
<accession>A0AAC9GGL8</accession>
<dbReference type="AlphaFoldDB" id="A0AAC9GGL8"/>
<organism evidence="2 3">
    <name type="scientific">Flavobacterium anhuiense</name>
    <dbReference type="NCBI Taxonomy" id="459526"/>
    <lineage>
        <taxon>Bacteria</taxon>
        <taxon>Pseudomonadati</taxon>
        <taxon>Bacteroidota</taxon>
        <taxon>Flavobacteriia</taxon>
        <taxon>Flavobacteriales</taxon>
        <taxon>Flavobacteriaceae</taxon>
        <taxon>Flavobacterium</taxon>
    </lineage>
</organism>
<keyword evidence="1" id="KW-1133">Transmembrane helix</keyword>
<protein>
    <submittedName>
        <fullName evidence="2">Uncharacterized protein</fullName>
    </submittedName>
</protein>
<dbReference type="KEGG" id="fjg:BB050_00252"/>
<keyword evidence="1" id="KW-0812">Transmembrane</keyword>
<feature type="transmembrane region" description="Helical" evidence="1">
    <location>
        <begin position="106"/>
        <end position="126"/>
    </location>
</feature>
<evidence type="ECO:0000313" key="2">
    <source>
        <dbReference type="EMBL" id="AOC93408.1"/>
    </source>
</evidence>
<feature type="transmembrane region" description="Helical" evidence="1">
    <location>
        <begin position="76"/>
        <end position="94"/>
    </location>
</feature>
<evidence type="ECO:0000256" key="1">
    <source>
        <dbReference type="SAM" id="Phobius"/>
    </source>
</evidence>
<reference evidence="2 3" key="1">
    <citation type="submission" date="2016-08" db="EMBL/GenBank/DDBJ databases">
        <title>Complete genome sequence of Flavobacterium johnsoniae strain GSE09, a volatile-producing biocontrol agent isolated from cucumber (Cucumis sativus).</title>
        <authorList>
            <person name="Jeong J.-J."/>
            <person name="Oh J.Y."/>
            <person name="Jim Y.J."/>
            <person name="Sang M.K."/>
            <person name="Kim K.D."/>
        </authorList>
    </citation>
    <scope>NUCLEOTIDE SEQUENCE [LARGE SCALE GENOMIC DNA]</scope>
    <source>
        <strain evidence="2 3">GSE09</strain>
    </source>
</reference>
<keyword evidence="1" id="KW-0472">Membrane</keyword>
<proteinExistence type="predicted"/>
<dbReference type="RefSeq" id="WP_083219795.1">
    <property type="nucleotide sequence ID" value="NZ_CP016907.1"/>
</dbReference>
<dbReference type="EMBL" id="CP016907">
    <property type="protein sequence ID" value="AOC93408.1"/>
    <property type="molecule type" value="Genomic_DNA"/>
</dbReference>
<feature type="transmembrane region" description="Helical" evidence="1">
    <location>
        <begin position="12"/>
        <end position="34"/>
    </location>
</feature>
<dbReference type="Proteomes" id="UP000093276">
    <property type="component" value="Chromosome"/>
</dbReference>
<sequence length="129" mass="15388">MSVYQEIDSYKKINVILIFIIMFIFFYCFFLPYLNFGLRSSCEGLPLAYCKSRGLTRAFSQILRFHFQEAIAYNPFSIKIFCFFFLQLIARFLINMIISFSLFRKILIFDVSISVISFLFSFYNLVLPY</sequence>